<dbReference type="CDD" id="cd16025">
    <property type="entry name" value="PAS_like"/>
    <property type="match status" value="1"/>
</dbReference>
<feature type="domain" description="Sulfatase N-terminal" evidence="5">
    <location>
        <begin position="33"/>
        <end position="421"/>
    </location>
</feature>
<protein>
    <recommendedName>
        <fullName evidence="5">Sulfatase N-terminal domain-containing protein</fullName>
    </recommendedName>
</protein>
<evidence type="ECO:0000256" key="2">
    <source>
        <dbReference type="ARBA" id="ARBA00022723"/>
    </source>
</evidence>
<dbReference type="PROSITE" id="PS00523">
    <property type="entry name" value="SULFATASE_1"/>
    <property type="match status" value="1"/>
</dbReference>
<keyword evidence="2" id="KW-0479">Metal-binding</keyword>
<gene>
    <name evidence="6" type="ORF">LCGC14_0621030</name>
</gene>
<dbReference type="EMBL" id="LAZR01001056">
    <property type="protein sequence ID" value="KKN51612.1"/>
    <property type="molecule type" value="Genomic_DNA"/>
</dbReference>
<dbReference type="GO" id="GO:0046872">
    <property type="term" value="F:metal ion binding"/>
    <property type="evidence" value="ECO:0007669"/>
    <property type="project" value="UniProtKB-KW"/>
</dbReference>
<keyword evidence="3" id="KW-0378">Hydrolase</keyword>
<dbReference type="InterPro" id="IPR017850">
    <property type="entry name" value="Alkaline_phosphatase_core_sf"/>
</dbReference>
<dbReference type="Pfam" id="PF00884">
    <property type="entry name" value="Sulfatase"/>
    <property type="match status" value="1"/>
</dbReference>
<dbReference type="InterPro" id="IPR000917">
    <property type="entry name" value="Sulfatase_N"/>
</dbReference>
<dbReference type="SUPFAM" id="SSF53649">
    <property type="entry name" value="Alkaline phosphatase-like"/>
    <property type="match status" value="1"/>
</dbReference>
<comment type="caution">
    <text evidence="6">The sequence shown here is derived from an EMBL/GenBank/DDBJ whole genome shotgun (WGS) entry which is preliminary data.</text>
</comment>
<dbReference type="AlphaFoldDB" id="A0A0F9RP45"/>
<dbReference type="GO" id="GO:0016787">
    <property type="term" value="F:hydrolase activity"/>
    <property type="evidence" value="ECO:0007669"/>
    <property type="project" value="UniProtKB-KW"/>
</dbReference>
<name>A0A0F9RP45_9ZZZZ</name>
<dbReference type="Gene3D" id="3.40.720.10">
    <property type="entry name" value="Alkaline Phosphatase, subunit A"/>
    <property type="match status" value="1"/>
</dbReference>
<evidence type="ECO:0000256" key="1">
    <source>
        <dbReference type="ARBA" id="ARBA00008779"/>
    </source>
</evidence>
<dbReference type="InterPro" id="IPR024607">
    <property type="entry name" value="Sulfatase_CS"/>
</dbReference>
<comment type="similarity">
    <text evidence="1">Belongs to the sulfatase family.</text>
</comment>
<proteinExistence type="inferred from homology"/>
<dbReference type="InterPro" id="IPR050738">
    <property type="entry name" value="Sulfatase"/>
</dbReference>
<dbReference type="PROSITE" id="PS00149">
    <property type="entry name" value="SULFATASE_2"/>
    <property type="match status" value="1"/>
</dbReference>
<accession>A0A0F9RP45</accession>
<organism evidence="6">
    <name type="scientific">marine sediment metagenome</name>
    <dbReference type="NCBI Taxonomy" id="412755"/>
    <lineage>
        <taxon>unclassified sequences</taxon>
        <taxon>metagenomes</taxon>
        <taxon>ecological metagenomes</taxon>
    </lineage>
</organism>
<keyword evidence="4" id="KW-0106">Calcium</keyword>
<evidence type="ECO:0000256" key="3">
    <source>
        <dbReference type="ARBA" id="ARBA00022801"/>
    </source>
</evidence>
<dbReference type="PANTHER" id="PTHR42693">
    <property type="entry name" value="ARYLSULFATASE FAMILY MEMBER"/>
    <property type="match status" value="1"/>
</dbReference>
<sequence length="427" mass="48632">MNNYEKFEGLIGRTHKDSTPWWPTPKRVGDGSPNVIIILLDDTGFAHFGCYGSRIETPNFDRLAEGGLRYTNFHTTALCSPTRACLLTGRNHHSVGMRAVSNFNSGFPNMRGYITPHAATLAEILRDEGYATMAIGKWHLAPMEQASVAGPFDHWPLQRGFNRFYGFMQGETDQFYPELTYDNHPVDPPYGPEEGYHVTEDLINKSIQFIRDQKSIRPDQPFFLYLATGATHAPHQAPKKFIEKYHGRFDAGWDTIRKEWYERQLQMGIIPPNTKLAPRNPGVQPWDELSENMKKFALRLQEAFAGFLDHTDHHIGRLLSFLEELDEIDNTLIILLADNGASMEGGHTGVMDEFKYFNAISEDVDAIQDRLDDIGGPHSHTNIPWGWAQVGNTPLKWYKSHIFGGGVRDPLIIHWPRQIKNQGEMRN</sequence>
<evidence type="ECO:0000256" key="4">
    <source>
        <dbReference type="ARBA" id="ARBA00022837"/>
    </source>
</evidence>
<reference evidence="6" key="1">
    <citation type="journal article" date="2015" name="Nature">
        <title>Complex archaea that bridge the gap between prokaryotes and eukaryotes.</title>
        <authorList>
            <person name="Spang A."/>
            <person name="Saw J.H."/>
            <person name="Jorgensen S.L."/>
            <person name="Zaremba-Niedzwiedzka K."/>
            <person name="Martijn J."/>
            <person name="Lind A.E."/>
            <person name="van Eijk R."/>
            <person name="Schleper C."/>
            <person name="Guy L."/>
            <person name="Ettema T.J."/>
        </authorList>
    </citation>
    <scope>NUCLEOTIDE SEQUENCE</scope>
</reference>
<evidence type="ECO:0000259" key="5">
    <source>
        <dbReference type="Pfam" id="PF00884"/>
    </source>
</evidence>
<evidence type="ECO:0000313" key="6">
    <source>
        <dbReference type="EMBL" id="KKN51612.1"/>
    </source>
</evidence>